<feature type="domain" description="IclR-ED" evidence="5">
    <location>
        <begin position="33"/>
        <end position="215"/>
    </location>
</feature>
<dbReference type="SUPFAM" id="SSF46785">
    <property type="entry name" value="Winged helix' DNA-binding domain"/>
    <property type="match status" value="1"/>
</dbReference>
<dbReference type="InterPro" id="IPR050707">
    <property type="entry name" value="HTH_MetabolicPath_Reg"/>
</dbReference>
<dbReference type="GO" id="GO:0045892">
    <property type="term" value="P:negative regulation of DNA-templated transcription"/>
    <property type="evidence" value="ECO:0007669"/>
    <property type="project" value="TreeGrafter"/>
</dbReference>
<dbReference type="PROSITE" id="PS51077">
    <property type="entry name" value="HTH_ICLR"/>
    <property type="match status" value="1"/>
</dbReference>
<evidence type="ECO:0000313" key="7">
    <source>
        <dbReference type="Proteomes" id="UP000409037"/>
    </source>
</evidence>
<dbReference type="Pfam" id="PF01614">
    <property type="entry name" value="IclR_C"/>
    <property type="match status" value="1"/>
</dbReference>
<dbReference type="InterPro" id="IPR014757">
    <property type="entry name" value="Tscrpt_reg_IclR_C"/>
</dbReference>
<name>A0A5E7CFM8_PSEFL</name>
<dbReference type="PANTHER" id="PTHR30136">
    <property type="entry name" value="HELIX-TURN-HELIX TRANSCRIPTIONAL REGULATOR, ICLR FAMILY"/>
    <property type="match status" value="1"/>
</dbReference>
<dbReference type="Gene3D" id="3.30.450.40">
    <property type="match status" value="1"/>
</dbReference>
<evidence type="ECO:0000256" key="1">
    <source>
        <dbReference type="ARBA" id="ARBA00023015"/>
    </source>
</evidence>
<keyword evidence="3" id="KW-0804">Transcription</keyword>
<keyword evidence="1" id="KW-0805">Transcription regulation</keyword>
<evidence type="ECO:0000259" key="5">
    <source>
        <dbReference type="PROSITE" id="PS51078"/>
    </source>
</evidence>
<dbReference type="PANTHER" id="PTHR30136:SF8">
    <property type="entry name" value="TRANSCRIPTIONAL REGULATORY PROTEIN"/>
    <property type="match status" value="1"/>
</dbReference>
<dbReference type="AlphaFoldDB" id="A0A5E7CFM8"/>
<evidence type="ECO:0000256" key="2">
    <source>
        <dbReference type="ARBA" id="ARBA00023125"/>
    </source>
</evidence>
<gene>
    <name evidence="6" type="primary">kdgR_2</name>
    <name evidence="6" type="ORF">PS833_02870</name>
</gene>
<dbReference type="PROSITE" id="PS51078">
    <property type="entry name" value="ICLR_ED"/>
    <property type="match status" value="1"/>
</dbReference>
<keyword evidence="2" id="KW-0238">DNA-binding</keyword>
<feature type="domain" description="HTH iclR-type" evidence="4">
    <location>
        <begin position="1"/>
        <end position="32"/>
    </location>
</feature>
<evidence type="ECO:0000313" key="6">
    <source>
        <dbReference type="EMBL" id="VVO03729.1"/>
    </source>
</evidence>
<dbReference type="InterPro" id="IPR005471">
    <property type="entry name" value="Tscrpt_reg_IclR_N"/>
</dbReference>
<dbReference type="GO" id="GO:0003700">
    <property type="term" value="F:DNA-binding transcription factor activity"/>
    <property type="evidence" value="ECO:0007669"/>
    <property type="project" value="TreeGrafter"/>
</dbReference>
<dbReference type="EMBL" id="CABVHU010000006">
    <property type="protein sequence ID" value="VVO03729.1"/>
    <property type="molecule type" value="Genomic_DNA"/>
</dbReference>
<protein>
    <submittedName>
        <fullName evidence="6">Transcriptional regulator KdgR</fullName>
    </submittedName>
</protein>
<dbReference type="InterPro" id="IPR036388">
    <property type="entry name" value="WH-like_DNA-bd_sf"/>
</dbReference>
<dbReference type="SUPFAM" id="SSF55781">
    <property type="entry name" value="GAF domain-like"/>
    <property type="match status" value="1"/>
</dbReference>
<dbReference type="InterPro" id="IPR036390">
    <property type="entry name" value="WH_DNA-bd_sf"/>
</dbReference>
<evidence type="ECO:0000259" key="4">
    <source>
        <dbReference type="PROSITE" id="PS51077"/>
    </source>
</evidence>
<dbReference type="GO" id="GO:0003677">
    <property type="term" value="F:DNA binding"/>
    <property type="evidence" value="ECO:0007669"/>
    <property type="project" value="UniProtKB-KW"/>
</dbReference>
<reference evidence="6 7" key="1">
    <citation type="submission" date="2019-09" db="EMBL/GenBank/DDBJ databases">
        <authorList>
            <person name="Chandra G."/>
            <person name="Truman W A."/>
        </authorList>
    </citation>
    <scope>NUCLEOTIDE SEQUENCE [LARGE SCALE GENOMIC DNA]</scope>
    <source>
        <strain evidence="6">PS833</strain>
    </source>
</reference>
<accession>A0A5E7CFM8</accession>
<dbReference type="Gene3D" id="1.10.10.10">
    <property type="entry name" value="Winged helix-like DNA-binding domain superfamily/Winged helix DNA-binding domain"/>
    <property type="match status" value="1"/>
</dbReference>
<organism evidence="6 7">
    <name type="scientific">Pseudomonas fluorescens</name>
    <dbReference type="NCBI Taxonomy" id="294"/>
    <lineage>
        <taxon>Bacteria</taxon>
        <taxon>Pseudomonadati</taxon>
        <taxon>Pseudomonadota</taxon>
        <taxon>Gammaproteobacteria</taxon>
        <taxon>Pseudomonadales</taxon>
        <taxon>Pseudomonadaceae</taxon>
        <taxon>Pseudomonas</taxon>
    </lineage>
</organism>
<sequence>MHPAKVHRYLSSLCQAGFVEQDPDSSRYSLGVASLRLGVAAMSSIDSIRVARPLMLDFCHRLKHTVVLAVWAGSGPTIAVKESMPGLFVMSASEGFTVPLLRSSIGRVFSTYSAREKTQAMIESELKEALPGTPSTMEEVEQLFEEVRRRGLARTTGQLSQFVHSLAAPVFGVSGEIVAVLCTLGPAGEFNSNWTSPVAHTLRECAAELSERLGYV</sequence>
<evidence type="ECO:0000256" key="3">
    <source>
        <dbReference type="ARBA" id="ARBA00023163"/>
    </source>
</evidence>
<dbReference type="Proteomes" id="UP000409037">
    <property type="component" value="Unassembled WGS sequence"/>
</dbReference>
<dbReference type="InterPro" id="IPR029016">
    <property type="entry name" value="GAF-like_dom_sf"/>
</dbReference>
<proteinExistence type="predicted"/>